<reference evidence="1 2" key="1">
    <citation type="submission" date="2018-02" db="EMBL/GenBank/DDBJ databases">
        <title>Genomic Encyclopedia of Archaeal and Bacterial Type Strains, Phase II (KMG-II): from individual species to whole genera.</title>
        <authorList>
            <person name="Goeker M."/>
        </authorList>
    </citation>
    <scope>NUCLEOTIDE SEQUENCE [LARGE SCALE GENOMIC DNA]</scope>
    <source>
        <strain evidence="1 2">YU 961-1</strain>
    </source>
</reference>
<name>A0A2S6GGD2_9PSEU</name>
<keyword evidence="2" id="KW-1185">Reference proteome</keyword>
<proteinExistence type="predicted"/>
<evidence type="ECO:0000313" key="1">
    <source>
        <dbReference type="EMBL" id="PPK64298.1"/>
    </source>
</evidence>
<protein>
    <submittedName>
        <fullName evidence="1">Uncharacterized protein</fullName>
    </submittedName>
</protein>
<organism evidence="1 2">
    <name type="scientific">Actinokineospora auranticolor</name>
    <dbReference type="NCBI Taxonomy" id="155976"/>
    <lineage>
        <taxon>Bacteria</taxon>
        <taxon>Bacillati</taxon>
        <taxon>Actinomycetota</taxon>
        <taxon>Actinomycetes</taxon>
        <taxon>Pseudonocardiales</taxon>
        <taxon>Pseudonocardiaceae</taxon>
        <taxon>Actinokineospora</taxon>
    </lineage>
</organism>
<sequence length="332" mass="37456">MAYSPAMYFVYRSHYAGSLSKAVRRLPDPTVLAWFRRGWAAEDPEAWVEEELGTDVYGLTSIFDAAREAGLPLPETTDELRESLHEHLYVEGDDDYIRLDDHSLRVRTDDDEVELAYFFFDDNAVAAAPERLAYLLHESWPLPHGIAASQSFVPDVPVTVATPAAKGKATTFAVFLTFLDGESLARQEPLAFPGVDLLGLARHLRDADVPDDTWPPELHVLRALIAPEDETIDPALERCNRWPGFNLNEEPWLAPVDHPKALELLDSPEFVDGRDPAKSLLRVDPHLAQFAMHCNESFGYQQWFLFDSTWAAAHPALANSLLRYSHHWDPLD</sequence>
<accession>A0A2S6GGD2</accession>
<gene>
    <name evidence="1" type="ORF">CLV40_12019</name>
</gene>
<dbReference type="AlphaFoldDB" id="A0A2S6GGD2"/>
<comment type="caution">
    <text evidence="1">The sequence shown here is derived from an EMBL/GenBank/DDBJ whole genome shotgun (WGS) entry which is preliminary data.</text>
</comment>
<evidence type="ECO:0000313" key="2">
    <source>
        <dbReference type="Proteomes" id="UP000239203"/>
    </source>
</evidence>
<dbReference type="EMBL" id="PTIX01000020">
    <property type="protein sequence ID" value="PPK64298.1"/>
    <property type="molecule type" value="Genomic_DNA"/>
</dbReference>
<dbReference type="Proteomes" id="UP000239203">
    <property type="component" value="Unassembled WGS sequence"/>
</dbReference>